<proteinExistence type="predicted"/>
<evidence type="ECO:0000256" key="1">
    <source>
        <dbReference type="SAM" id="MobiDB-lite"/>
    </source>
</evidence>
<protein>
    <submittedName>
        <fullName evidence="2">Uncharacterized protein</fullName>
    </submittedName>
</protein>
<gene>
    <name evidence="2" type="ORF">PHYPSEUDO_015238</name>
</gene>
<evidence type="ECO:0000313" key="3">
    <source>
        <dbReference type="Proteomes" id="UP000694044"/>
    </source>
</evidence>
<evidence type="ECO:0000313" key="2">
    <source>
        <dbReference type="EMBL" id="KAG7375803.1"/>
    </source>
</evidence>
<keyword evidence="3" id="KW-1185">Reference proteome</keyword>
<feature type="region of interest" description="Disordered" evidence="1">
    <location>
        <begin position="75"/>
        <end position="94"/>
    </location>
</feature>
<dbReference type="AlphaFoldDB" id="A0A8T1V620"/>
<organism evidence="2 3">
    <name type="scientific">Phytophthora pseudosyringae</name>
    <dbReference type="NCBI Taxonomy" id="221518"/>
    <lineage>
        <taxon>Eukaryota</taxon>
        <taxon>Sar</taxon>
        <taxon>Stramenopiles</taxon>
        <taxon>Oomycota</taxon>
        <taxon>Peronosporomycetes</taxon>
        <taxon>Peronosporales</taxon>
        <taxon>Peronosporaceae</taxon>
        <taxon>Phytophthora</taxon>
    </lineage>
</organism>
<comment type="caution">
    <text evidence="2">The sequence shown here is derived from an EMBL/GenBank/DDBJ whole genome shotgun (WGS) entry which is preliminary data.</text>
</comment>
<sequence length="148" mass="15958">MLAARSKYHRIASNEYLLKLQTNYDHGSLVGVIESTVQSVRHAIQLARTEDRPPNADEAFEAVCARVTDVFATTTGTTKFPPEPLSDSETPSPSFAKARINKAHSAYEASVVAVHDVCIANGVADDPDNGILGPNHAFFGKIAVIPRL</sequence>
<accession>A0A8T1V620</accession>
<reference evidence="2" key="1">
    <citation type="submission" date="2021-02" db="EMBL/GenBank/DDBJ databases">
        <authorList>
            <person name="Palmer J.M."/>
        </authorList>
    </citation>
    <scope>NUCLEOTIDE SEQUENCE</scope>
    <source>
        <strain evidence="2">SCRP734</strain>
    </source>
</reference>
<dbReference type="Proteomes" id="UP000694044">
    <property type="component" value="Unassembled WGS sequence"/>
</dbReference>
<dbReference type="EMBL" id="JAGDFM010000920">
    <property type="protein sequence ID" value="KAG7375803.1"/>
    <property type="molecule type" value="Genomic_DNA"/>
</dbReference>
<dbReference type="OrthoDB" id="129179at2759"/>
<name>A0A8T1V620_9STRA</name>